<keyword evidence="2" id="KW-0378">Hydrolase</keyword>
<dbReference type="GO" id="GO:0016787">
    <property type="term" value="F:hydrolase activity"/>
    <property type="evidence" value="ECO:0007669"/>
    <property type="project" value="UniProtKB-KW"/>
</dbReference>
<organism evidence="2 3">
    <name type="scientific">Herbiconiux flava</name>
    <dbReference type="NCBI Taxonomy" id="881268"/>
    <lineage>
        <taxon>Bacteria</taxon>
        <taxon>Bacillati</taxon>
        <taxon>Actinomycetota</taxon>
        <taxon>Actinomycetes</taxon>
        <taxon>Micrococcales</taxon>
        <taxon>Microbacteriaceae</taxon>
        <taxon>Herbiconiux</taxon>
    </lineage>
</organism>
<protein>
    <submittedName>
        <fullName evidence="2">Dienelactone hydrolase</fullName>
    </submittedName>
</protein>
<accession>A0A852SLV4</accession>
<name>A0A852SLV4_9MICO</name>
<gene>
    <name evidence="2" type="ORF">BJ984_000647</name>
</gene>
<dbReference type="InterPro" id="IPR029058">
    <property type="entry name" value="AB_hydrolase_fold"/>
</dbReference>
<reference evidence="2 3" key="1">
    <citation type="submission" date="2020-07" db="EMBL/GenBank/DDBJ databases">
        <title>Sequencing the genomes of 1000 actinobacteria strains.</title>
        <authorList>
            <person name="Klenk H.-P."/>
        </authorList>
    </citation>
    <scope>NUCLEOTIDE SEQUENCE [LARGE SCALE GENOMIC DNA]</scope>
    <source>
        <strain evidence="2 3">DSM 26474</strain>
    </source>
</reference>
<dbReference type="Pfam" id="PF01738">
    <property type="entry name" value="DLH"/>
    <property type="match status" value="1"/>
</dbReference>
<evidence type="ECO:0000313" key="2">
    <source>
        <dbReference type="EMBL" id="NYD69489.1"/>
    </source>
</evidence>
<dbReference type="AlphaFoldDB" id="A0A852SLV4"/>
<dbReference type="Proteomes" id="UP000549913">
    <property type="component" value="Unassembled WGS sequence"/>
</dbReference>
<evidence type="ECO:0000259" key="1">
    <source>
        <dbReference type="Pfam" id="PF01738"/>
    </source>
</evidence>
<dbReference type="SUPFAM" id="SSF53474">
    <property type="entry name" value="alpha/beta-Hydrolases"/>
    <property type="match status" value="1"/>
</dbReference>
<dbReference type="EMBL" id="JACCBM010000001">
    <property type="protein sequence ID" value="NYD69489.1"/>
    <property type="molecule type" value="Genomic_DNA"/>
</dbReference>
<feature type="domain" description="Dienelactone hydrolase" evidence="1">
    <location>
        <begin position="35"/>
        <end position="156"/>
    </location>
</feature>
<dbReference type="Gene3D" id="3.40.50.1820">
    <property type="entry name" value="alpha/beta hydrolase"/>
    <property type="match status" value="1"/>
</dbReference>
<dbReference type="InterPro" id="IPR002925">
    <property type="entry name" value="Dienelactn_hydro"/>
</dbReference>
<sequence>MASTASSAPTSTLDGWVRTPFTAAGATHDCYQKGAGPGVVLIPELPGMTPEVLGLAQHLVDEGFTVVVPSPFGVPERASSPGYVLSTVARICVSAEFRAFAVDAKRPITAWLRAVAADLAGRTPASGVGMIGMCFTGGFALAAAVDDSVLASVVSQPAAPFPLGRARQADPSMSRDELDRVAERSRETPFCAIGLRFSEDRNAPRARFDTLSAALGDRFEVIELDSSPGNPGGFSTTAHSVLTSEVREVAGHPALEARERVVRFLRDQLT</sequence>
<proteinExistence type="predicted"/>
<comment type="caution">
    <text evidence="2">The sequence shown here is derived from an EMBL/GenBank/DDBJ whole genome shotgun (WGS) entry which is preliminary data.</text>
</comment>
<keyword evidence="3" id="KW-1185">Reference proteome</keyword>
<dbReference type="RefSeq" id="WP_179546811.1">
    <property type="nucleotide sequence ID" value="NZ_BSEW01000001.1"/>
</dbReference>
<evidence type="ECO:0000313" key="3">
    <source>
        <dbReference type="Proteomes" id="UP000549913"/>
    </source>
</evidence>